<proteinExistence type="predicted"/>
<dbReference type="Gene3D" id="3.30.70.1320">
    <property type="entry name" value="Multidrug efflux transporter AcrB pore domain like"/>
    <property type="match status" value="1"/>
</dbReference>
<feature type="transmembrane region" description="Helical" evidence="2">
    <location>
        <begin position="909"/>
        <end position="930"/>
    </location>
</feature>
<dbReference type="SUPFAM" id="SSF82866">
    <property type="entry name" value="Multidrug efflux transporter AcrB transmembrane domain"/>
    <property type="match status" value="2"/>
</dbReference>
<dbReference type="KEGG" id="plon:Pla110_35330"/>
<evidence type="ECO:0000313" key="4">
    <source>
        <dbReference type="Proteomes" id="UP000317178"/>
    </source>
</evidence>
<dbReference type="Pfam" id="PF00873">
    <property type="entry name" value="ACR_tran"/>
    <property type="match status" value="2"/>
</dbReference>
<dbReference type="PANTHER" id="PTHR32063">
    <property type="match status" value="1"/>
</dbReference>
<dbReference type="AlphaFoldDB" id="A0A518CRE0"/>
<dbReference type="Proteomes" id="UP000317178">
    <property type="component" value="Chromosome"/>
</dbReference>
<dbReference type="Gene3D" id="3.30.2090.10">
    <property type="entry name" value="Multidrug efflux transporter AcrB TolC docking domain, DN and DC subdomains"/>
    <property type="match status" value="2"/>
</dbReference>
<keyword evidence="2" id="KW-0472">Membrane</keyword>
<accession>A0A518CRE0</accession>
<feature type="transmembrane region" description="Helical" evidence="2">
    <location>
        <begin position="362"/>
        <end position="383"/>
    </location>
</feature>
<feature type="transmembrane region" description="Helical" evidence="2">
    <location>
        <begin position="937"/>
        <end position="959"/>
    </location>
</feature>
<evidence type="ECO:0000256" key="1">
    <source>
        <dbReference type="SAM" id="MobiDB-lite"/>
    </source>
</evidence>
<feature type="transmembrane region" description="Helical" evidence="2">
    <location>
        <begin position="1041"/>
        <end position="1064"/>
    </location>
</feature>
<dbReference type="GO" id="GO:0042910">
    <property type="term" value="F:xenobiotic transmembrane transporter activity"/>
    <property type="evidence" value="ECO:0007669"/>
    <property type="project" value="TreeGrafter"/>
</dbReference>
<dbReference type="PANTHER" id="PTHR32063:SF18">
    <property type="entry name" value="CATION EFFLUX SYSTEM PROTEIN"/>
    <property type="match status" value="1"/>
</dbReference>
<keyword evidence="4" id="KW-1185">Reference proteome</keyword>
<feature type="transmembrane region" description="Helical" evidence="2">
    <location>
        <begin position="1014"/>
        <end position="1035"/>
    </location>
</feature>
<dbReference type="InterPro" id="IPR001036">
    <property type="entry name" value="Acrflvin-R"/>
</dbReference>
<dbReference type="OrthoDB" id="9757876at2"/>
<dbReference type="PRINTS" id="PR00702">
    <property type="entry name" value="ACRIFLAVINRP"/>
</dbReference>
<dbReference type="SUPFAM" id="SSF82714">
    <property type="entry name" value="Multidrug efflux transporter AcrB TolC docking domain, DN and DC subdomains"/>
    <property type="match status" value="2"/>
</dbReference>
<dbReference type="Gene3D" id="1.20.1640.10">
    <property type="entry name" value="Multidrug efflux transporter AcrB transmembrane domain"/>
    <property type="match status" value="2"/>
</dbReference>
<feature type="transmembrane region" description="Helical" evidence="2">
    <location>
        <begin position="389"/>
        <end position="409"/>
    </location>
</feature>
<name>A0A518CRE0_9PLAN</name>
<evidence type="ECO:0000256" key="2">
    <source>
        <dbReference type="SAM" id="Phobius"/>
    </source>
</evidence>
<keyword evidence="2" id="KW-1133">Transmembrane helix</keyword>
<dbReference type="Gene3D" id="3.30.70.1440">
    <property type="entry name" value="Multidrug efflux transporter AcrB pore domain"/>
    <property type="match status" value="1"/>
</dbReference>
<evidence type="ECO:0000313" key="3">
    <source>
        <dbReference type="EMBL" id="QDU81783.1"/>
    </source>
</evidence>
<gene>
    <name evidence="3" type="primary">czcA_2</name>
    <name evidence="3" type="ORF">Pla110_35330</name>
</gene>
<sequence length="1105" mass="121391">MSTLFYRNPRLLLLTLALITVSGIFAFRLLPRLEDPVMAERFAMVKTIFPSASPERVEALLTEKIEEALQEVEEIKTLESTSSAGFSMIQIELVDEVSFDTSNEVWSRVRDKLNDVRPELPEEANEPIFEEVNAQAYALIAGLAWETDGEPRYGILRRLTEELETRLRTVPGTKDIDYFGEPEEEIRVEVNQTELSALGLTAEELSDYIRESDAKISAGQQRSTKDDLLIEPETELDSLERLRQIPLQPNDDGELVSLADIAEVHKGIVEPVSSRVYLDGQPAVALGVYVESDQRIDVWAAQAREIVEQYATELPVGVRLNMIFDQSTYTADRLDTLIGNLILGAAAVFVVIFILMGWRSALLVGLSLPLSSLMVLTGMRLWGIPIHQMSITGLIIALGLLIDNAIVVVDEMNRRLHKGMSVLAAIQDTVGQLSIPLLGSTLTTMFAFMPIALMPGPAGEFVGSIALSVILALFSSLFVSLTIIPALNGLINHVQDRLEITEEPASSASQGNLALANGPPLPHLPEYMQTGEEHLAERENAKHGPWWKQGLRLPRVTDVFSRFLNWVLAYPVVGILLAIVGPILGFAVFPQLPEQFFPPADRDQFHIEFELSPQASLHQTEAAVLQVQEQLLDHPEIKNVHWFLGRSAPNFYYNIIQSREQSSRYAHAIIQLDSSEGSRDLIHELQEELDRRWPGSRTIVRQLEQGPPFEAPVEYRIYGPDLERLKNLGDEARRILARADNVLHTRAVISEDLPKIGLEIDEVEARLLGMNHTQIAEQMNGALEGFSGGSILEATEELPVRVRVSGTNRSRLAEIMSLDLVKPVGDVESDQLTTVPLSVLAKANLIPESAGITRHNRRRVNTVQGFIKAGVLPAEVVADFTHLLEENNFTLPPGYKARFGGEAAERDNAVGNLMASVGMLMVLMISTLVLSFNSFRLAGMILVVAALAVGPGLGSLWVAGYPFGFMAIIGTMGLVGVAINDSIVVLAALRADDRARNGDVEAVHHIVMDESRHVLATTITTIAGFLPLLIAGGGFWPPLAIAISGGVSAATIMALLFIPCSYLLMTRFSPKRFCDQRKTAKGGESPARRKEELIPQTGVAVSATT</sequence>
<dbReference type="EMBL" id="CP036281">
    <property type="protein sequence ID" value="QDU81783.1"/>
    <property type="molecule type" value="Genomic_DNA"/>
</dbReference>
<protein>
    <submittedName>
        <fullName evidence="3">Cobalt-zinc-cadmium resistance protein CzcA</fullName>
    </submittedName>
</protein>
<dbReference type="GO" id="GO:0005886">
    <property type="term" value="C:plasma membrane"/>
    <property type="evidence" value="ECO:0007669"/>
    <property type="project" value="TreeGrafter"/>
</dbReference>
<organism evidence="3 4">
    <name type="scientific">Polystyrenella longa</name>
    <dbReference type="NCBI Taxonomy" id="2528007"/>
    <lineage>
        <taxon>Bacteria</taxon>
        <taxon>Pseudomonadati</taxon>
        <taxon>Planctomycetota</taxon>
        <taxon>Planctomycetia</taxon>
        <taxon>Planctomycetales</taxon>
        <taxon>Planctomycetaceae</taxon>
        <taxon>Polystyrenella</taxon>
    </lineage>
</organism>
<feature type="region of interest" description="Disordered" evidence="1">
    <location>
        <begin position="1077"/>
        <end position="1105"/>
    </location>
</feature>
<feature type="transmembrane region" description="Helical" evidence="2">
    <location>
        <begin position="430"/>
        <end position="453"/>
    </location>
</feature>
<feature type="transmembrane region" description="Helical" evidence="2">
    <location>
        <begin position="337"/>
        <end position="355"/>
    </location>
</feature>
<feature type="transmembrane region" description="Helical" evidence="2">
    <location>
        <begin position="465"/>
        <end position="487"/>
    </location>
</feature>
<dbReference type="Gene3D" id="3.30.70.1430">
    <property type="entry name" value="Multidrug efflux transporter AcrB pore domain"/>
    <property type="match status" value="2"/>
</dbReference>
<feature type="transmembrane region" description="Helical" evidence="2">
    <location>
        <begin position="965"/>
        <end position="989"/>
    </location>
</feature>
<dbReference type="SUPFAM" id="SSF82693">
    <property type="entry name" value="Multidrug efflux transporter AcrB pore domain, PN1, PN2, PC1 and PC2 subdomains"/>
    <property type="match status" value="3"/>
</dbReference>
<feature type="transmembrane region" description="Helical" evidence="2">
    <location>
        <begin position="563"/>
        <end position="589"/>
    </location>
</feature>
<dbReference type="InterPro" id="IPR027463">
    <property type="entry name" value="AcrB_DN_DC_subdom"/>
</dbReference>
<keyword evidence="2" id="KW-0812">Transmembrane</keyword>
<dbReference type="RefSeq" id="WP_144997412.1">
    <property type="nucleotide sequence ID" value="NZ_CP036281.1"/>
</dbReference>
<reference evidence="3 4" key="1">
    <citation type="submission" date="2019-02" db="EMBL/GenBank/DDBJ databases">
        <title>Deep-cultivation of Planctomycetes and their phenomic and genomic characterization uncovers novel biology.</title>
        <authorList>
            <person name="Wiegand S."/>
            <person name="Jogler M."/>
            <person name="Boedeker C."/>
            <person name="Pinto D."/>
            <person name="Vollmers J."/>
            <person name="Rivas-Marin E."/>
            <person name="Kohn T."/>
            <person name="Peeters S.H."/>
            <person name="Heuer A."/>
            <person name="Rast P."/>
            <person name="Oberbeckmann S."/>
            <person name="Bunk B."/>
            <person name="Jeske O."/>
            <person name="Meyerdierks A."/>
            <person name="Storesund J.E."/>
            <person name="Kallscheuer N."/>
            <person name="Luecker S."/>
            <person name="Lage O.M."/>
            <person name="Pohl T."/>
            <person name="Merkel B.J."/>
            <person name="Hornburger P."/>
            <person name="Mueller R.-W."/>
            <person name="Bruemmer F."/>
            <person name="Labrenz M."/>
            <person name="Spormann A.M."/>
            <person name="Op den Camp H."/>
            <person name="Overmann J."/>
            <person name="Amann R."/>
            <person name="Jetten M.S.M."/>
            <person name="Mascher T."/>
            <person name="Medema M.H."/>
            <person name="Devos D.P."/>
            <person name="Kaster A.-K."/>
            <person name="Ovreas L."/>
            <person name="Rohde M."/>
            <person name="Galperin M.Y."/>
            <person name="Jogler C."/>
        </authorList>
    </citation>
    <scope>NUCLEOTIDE SEQUENCE [LARGE SCALE GENOMIC DNA]</scope>
    <source>
        <strain evidence="3 4">Pla110</strain>
    </source>
</reference>